<keyword evidence="5" id="KW-0812">Transmembrane</keyword>
<comment type="similarity">
    <text evidence="2 10">Belongs to the glycosyltransferase 31 family.</text>
</comment>
<evidence type="ECO:0000256" key="3">
    <source>
        <dbReference type="ARBA" id="ARBA00022676"/>
    </source>
</evidence>
<keyword evidence="8 10" id="KW-0333">Golgi apparatus</keyword>
<evidence type="ECO:0000256" key="7">
    <source>
        <dbReference type="ARBA" id="ARBA00022989"/>
    </source>
</evidence>
<protein>
    <recommendedName>
        <fullName evidence="10">Hexosyltransferase</fullName>
        <ecNumber evidence="10">2.4.1.-</ecNumber>
    </recommendedName>
</protein>
<dbReference type="Pfam" id="PF01762">
    <property type="entry name" value="Galactosyl_T"/>
    <property type="match status" value="1"/>
</dbReference>
<evidence type="ECO:0000256" key="6">
    <source>
        <dbReference type="ARBA" id="ARBA00022968"/>
    </source>
</evidence>
<dbReference type="InterPro" id="IPR002659">
    <property type="entry name" value="Glyco_trans_31"/>
</dbReference>
<evidence type="ECO:0000256" key="8">
    <source>
        <dbReference type="ARBA" id="ARBA00023034"/>
    </source>
</evidence>
<dbReference type="AlphaFoldDB" id="A0A5K3FX81"/>
<dbReference type="EC" id="2.4.1.-" evidence="10"/>
<organism evidence="11">
    <name type="scientific">Mesocestoides corti</name>
    <name type="common">Flatworm</name>
    <dbReference type="NCBI Taxonomy" id="53468"/>
    <lineage>
        <taxon>Eukaryota</taxon>
        <taxon>Metazoa</taxon>
        <taxon>Spiralia</taxon>
        <taxon>Lophotrochozoa</taxon>
        <taxon>Platyhelminthes</taxon>
        <taxon>Cestoda</taxon>
        <taxon>Eucestoda</taxon>
        <taxon>Cyclophyllidea</taxon>
        <taxon>Mesocestoididae</taxon>
        <taxon>Mesocestoides</taxon>
    </lineage>
</organism>
<keyword evidence="3 10" id="KW-0328">Glycosyltransferase</keyword>
<dbReference type="PANTHER" id="PTHR11214">
    <property type="entry name" value="BETA-1,3-N-ACETYLGLUCOSAMINYLTRANSFERASE"/>
    <property type="match status" value="1"/>
</dbReference>
<dbReference type="GO" id="GO:0016758">
    <property type="term" value="F:hexosyltransferase activity"/>
    <property type="evidence" value="ECO:0007669"/>
    <property type="project" value="InterPro"/>
</dbReference>
<evidence type="ECO:0000256" key="5">
    <source>
        <dbReference type="ARBA" id="ARBA00022692"/>
    </source>
</evidence>
<dbReference type="GO" id="GO:0000139">
    <property type="term" value="C:Golgi membrane"/>
    <property type="evidence" value="ECO:0007669"/>
    <property type="project" value="UniProtKB-SubCell"/>
</dbReference>
<evidence type="ECO:0000256" key="9">
    <source>
        <dbReference type="ARBA" id="ARBA00023136"/>
    </source>
</evidence>
<evidence type="ECO:0000313" key="11">
    <source>
        <dbReference type="WBParaSite" id="MCU_010857-RA"/>
    </source>
</evidence>
<reference evidence="11" key="1">
    <citation type="submission" date="2019-11" db="UniProtKB">
        <authorList>
            <consortium name="WormBaseParasite"/>
        </authorList>
    </citation>
    <scope>IDENTIFICATION</scope>
</reference>
<keyword evidence="6" id="KW-0735">Signal-anchor</keyword>
<dbReference type="PANTHER" id="PTHR11214:SF314">
    <property type="entry name" value="HEXOSYLTRANSFERASE"/>
    <property type="match status" value="1"/>
</dbReference>
<evidence type="ECO:0000256" key="1">
    <source>
        <dbReference type="ARBA" id="ARBA00004323"/>
    </source>
</evidence>
<keyword evidence="7" id="KW-1133">Transmembrane helix</keyword>
<name>A0A5K3FX81_MESCO</name>
<proteinExistence type="inferred from homology"/>
<keyword evidence="9" id="KW-0472">Membrane</keyword>
<dbReference type="WBParaSite" id="MCU_010857-RA">
    <property type="protein sequence ID" value="MCU_010857-RA"/>
    <property type="gene ID" value="MCU_010857"/>
</dbReference>
<evidence type="ECO:0000256" key="2">
    <source>
        <dbReference type="ARBA" id="ARBA00008661"/>
    </source>
</evidence>
<evidence type="ECO:0000256" key="10">
    <source>
        <dbReference type="RuleBase" id="RU363063"/>
    </source>
</evidence>
<evidence type="ECO:0000256" key="4">
    <source>
        <dbReference type="ARBA" id="ARBA00022679"/>
    </source>
</evidence>
<dbReference type="GO" id="GO:0006493">
    <property type="term" value="P:protein O-linked glycosylation"/>
    <property type="evidence" value="ECO:0007669"/>
    <property type="project" value="TreeGrafter"/>
</dbReference>
<accession>A0A5K3FX81</accession>
<keyword evidence="4" id="KW-0808">Transferase</keyword>
<comment type="subcellular location">
    <subcellularLocation>
        <location evidence="1 10">Golgi apparatus membrane</location>
        <topology evidence="1 10">Single-pass type II membrane protein</topology>
    </subcellularLocation>
</comment>
<sequence>MLQSKTICAIGTLVALLLLRNVISRNMFKMISVLRPVNPQNRTPSTHCKWPPSKPEDIKSVDRGYDVTLCVRPDVTVTRTRTPKLYPLKDLFHNVNDLTNVSYDYLAVLPRSFWKQVKYPEVYRTYPQDVPMKQIVKDIKAGLPVSHMPQYNFPIHILRTSKSVCANHTKHDLVVVVKSGNLGWDARASFRAFMKRQRASYPRLKVGVVFSLGMPRKHGGRIFDRDGNTVRLEGFPGDRMEEYDGKAKLVMERITQEIDQFDDILLGDYEDTYFNLTWKTVTNLRWLSAFCNKHQADAFLIIDDDHRMNLSLVTDFLSSTSTAALRKSIFGYIAVNDVPAREPSIKWFQSYRECPWDSMTPYPRGFSQFIGADIVDDMAIAAAYTRYNYAPEDVFLGMLAFKLGIDLRNEESMYNHQLFDVTRLKDRPPMVALSKFFEGNPSST</sequence>